<dbReference type="PANTHER" id="PTHR30336">
    <property type="entry name" value="INNER MEMBRANE PROTEIN, PROBABLE PERMEASE"/>
    <property type="match status" value="1"/>
</dbReference>
<protein>
    <recommendedName>
        <fullName evidence="1">DUF218 domain-containing protein</fullName>
    </recommendedName>
</protein>
<dbReference type="EMBL" id="AP025516">
    <property type="protein sequence ID" value="BDD87673.1"/>
    <property type="molecule type" value="Genomic_DNA"/>
</dbReference>
<proteinExistence type="predicted"/>
<reference evidence="2 3" key="1">
    <citation type="submission" date="2022-01" db="EMBL/GenBank/DDBJ databases">
        <title>Desulfofustis limnae sp. nov., a novel mesophilic sulfate-reducing bacterium isolated from marsh soil.</title>
        <authorList>
            <person name="Watanabe M."/>
            <person name="Takahashi A."/>
            <person name="Kojima H."/>
            <person name="Fukui M."/>
        </authorList>
    </citation>
    <scope>NUCLEOTIDE SEQUENCE [LARGE SCALE GENOMIC DNA]</scope>
    <source>
        <strain evidence="2 3">PPLL</strain>
    </source>
</reference>
<dbReference type="PANTHER" id="PTHR30336:SF4">
    <property type="entry name" value="ENVELOPE BIOGENESIS FACTOR ELYC"/>
    <property type="match status" value="1"/>
</dbReference>
<gene>
    <name evidence="2" type="ORF">DPPLL_20380</name>
</gene>
<feature type="domain" description="DUF218" evidence="1">
    <location>
        <begin position="41"/>
        <end position="164"/>
    </location>
</feature>
<sequence length="212" mass="23540">MRLVIKTARFALGVFLLVSLVQLSSAWYLQRPPQAPGQTDLVVVFPGDDNRFAAGCQLVKNGHSSRLMIINQSASSMKAIAKKHHVPAGIILLPGGTSRSSFEDAFRTSEAITDLGVRSVTLVTSAYHLPRALFLLKSVLALNGKEIAVHHYPVQDEHPTKRKLQLYYNELLKLWGSSSEMAGYFVSGHLVLDYKIILRGKAWLKKKLLFDV</sequence>
<name>A0ABM7W9X5_9BACT</name>
<evidence type="ECO:0000313" key="3">
    <source>
        <dbReference type="Proteomes" id="UP000830055"/>
    </source>
</evidence>
<evidence type="ECO:0000313" key="2">
    <source>
        <dbReference type="EMBL" id="BDD87673.1"/>
    </source>
</evidence>
<evidence type="ECO:0000259" key="1">
    <source>
        <dbReference type="Pfam" id="PF02698"/>
    </source>
</evidence>
<dbReference type="InterPro" id="IPR003848">
    <property type="entry name" value="DUF218"/>
</dbReference>
<accession>A0ABM7W9X5</accession>
<dbReference type="Proteomes" id="UP000830055">
    <property type="component" value="Chromosome"/>
</dbReference>
<keyword evidence="3" id="KW-1185">Reference proteome</keyword>
<dbReference type="RefSeq" id="WP_284151090.1">
    <property type="nucleotide sequence ID" value="NZ_AP025516.1"/>
</dbReference>
<dbReference type="CDD" id="cd06259">
    <property type="entry name" value="YdcF-like"/>
    <property type="match status" value="1"/>
</dbReference>
<organism evidence="2 3">
    <name type="scientific">Desulfofustis limnaeus</name>
    <dbReference type="NCBI Taxonomy" id="2740163"/>
    <lineage>
        <taxon>Bacteria</taxon>
        <taxon>Pseudomonadati</taxon>
        <taxon>Thermodesulfobacteriota</taxon>
        <taxon>Desulfobulbia</taxon>
        <taxon>Desulfobulbales</taxon>
        <taxon>Desulfocapsaceae</taxon>
        <taxon>Desulfofustis</taxon>
    </lineage>
</organism>
<dbReference type="InterPro" id="IPR051599">
    <property type="entry name" value="Cell_Envelope_Assoc"/>
</dbReference>
<dbReference type="Pfam" id="PF02698">
    <property type="entry name" value="DUF218"/>
    <property type="match status" value="1"/>
</dbReference>